<organism evidence="1 2">
    <name type="scientific">Arctium lappa</name>
    <name type="common">Greater burdock</name>
    <name type="synonym">Lappa major</name>
    <dbReference type="NCBI Taxonomy" id="4217"/>
    <lineage>
        <taxon>Eukaryota</taxon>
        <taxon>Viridiplantae</taxon>
        <taxon>Streptophyta</taxon>
        <taxon>Embryophyta</taxon>
        <taxon>Tracheophyta</taxon>
        <taxon>Spermatophyta</taxon>
        <taxon>Magnoliopsida</taxon>
        <taxon>eudicotyledons</taxon>
        <taxon>Gunneridae</taxon>
        <taxon>Pentapetalae</taxon>
        <taxon>asterids</taxon>
        <taxon>campanulids</taxon>
        <taxon>Asterales</taxon>
        <taxon>Asteraceae</taxon>
        <taxon>Carduoideae</taxon>
        <taxon>Cardueae</taxon>
        <taxon>Arctiinae</taxon>
        <taxon>Arctium</taxon>
    </lineage>
</organism>
<gene>
    <name evidence="1" type="ORF">L6452_42655</name>
</gene>
<evidence type="ECO:0000313" key="2">
    <source>
        <dbReference type="Proteomes" id="UP001055879"/>
    </source>
</evidence>
<reference evidence="2" key="1">
    <citation type="journal article" date="2022" name="Mol. Ecol. Resour.">
        <title>The genomes of chicory, endive, great burdock and yacon provide insights into Asteraceae palaeo-polyploidization history and plant inulin production.</title>
        <authorList>
            <person name="Fan W."/>
            <person name="Wang S."/>
            <person name="Wang H."/>
            <person name="Wang A."/>
            <person name="Jiang F."/>
            <person name="Liu H."/>
            <person name="Zhao H."/>
            <person name="Xu D."/>
            <person name="Zhang Y."/>
        </authorList>
    </citation>
    <scope>NUCLEOTIDE SEQUENCE [LARGE SCALE GENOMIC DNA]</scope>
    <source>
        <strain evidence="2">cv. Niubang</strain>
    </source>
</reference>
<evidence type="ECO:0000313" key="1">
    <source>
        <dbReference type="EMBL" id="KAI3667589.1"/>
    </source>
</evidence>
<dbReference type="EMBL" id="CM042063">
    <property type="protein sequence ID" value="KAI3667589.1"/>
    <property type="molecule type" value="Genomic_DNA"/>
</dbReference>
<name>A0ACB8XJJ7_ARCLA</name>
<dbReference type="Proteomes" id="UP001055879">
    <property type="component" value="Linkage Group LG17"/>
</dbReference>
<sequence>MEMRRRLVMHKNMEREVKNLEREDQKIHKELQVLDKRIVLPSGEDNGLSVVYQSETSKSVSAQTNLRLVFKAMERFIVASLKACEELLQRIEEDKGDTPNVFTHEIRRVRRKSPETGLKPNREVGNPGSWGFIGIYHRPGSKSGLSAFPDSDHAGTENLNPIGPGNKADPDVPGSRTEPKATETGTKPGVAETQGPTR</sequence>
<accession>A0ACB8XJJ7</accession>
<comment type="caution">
    <text evidence="1">The sequence shown here is derived from an EMBL/GenBank/DDBJ whole genome shotgun (WGS) entry which is preliminary data.</text>
</comment>
<proteinExistence type="predicted"/>
<reference evidence="1 2" key="2">
    <citation type="journal article" date="2022" name="Mol. Ecol. Resour.">
        <title>The genomes of chicory, endive, great burdock and yacon provide insights into Asteraceae paleo-polyploidization history and plant inulin production.</title>
        <authorList>
            <person name="Fan W."/>
            <person name="Wang S."/>
            <person name="Wang H."/>
            <person name="Wang A."/>
            <person name="Jiang F."/>
            <person name="Liu H."/>
            <person name="Zhao H."/>
            <person name="Xu D."/>
            <person name="Zhang Y."/>
        </authorList>
    </citation>
    <scope>NUCLEOTIDE SEQUENCE [LARGE SCALE GENOMIC DNA]</scope>
    <source>
        <strain evidence="2">cv. Niubang</strain>
    </source>
</reference>
<protein>
    <submittedName>
        <fullName evidence="1">Uncharacterized protein</fullName>
    </submittedName>
</protein>
<keyword evidence="2" id="KW-1185">Reference proteome</keyword>